<evidence type="ECO:0000256" key="1">
    <source>
        <dbReference type="SAM" id="MobiDB-lite"/>
    </source>
</evidence>
<reference evidence="2" key="1">
    <citation type="submission" date="2021-01" db="EMBL/GenBank/DDBJ databases">
        <authorList>
            <person name="Corre E."/>
            <person name="Pelletier E."/>
            <person name="Niang G."/>
            <person name="Scheremetjew M."/>
            <person name="Finn R."/>
            <person name="Kale V."/>
            <person name="Holt S."/>
            <person name="Cochrane G."/>
            <person name="Meng A."/>
            <person name="Brown T."/>
            <person name="Cohen L."/>
        </authorList>
    </citation>
    <scope>NUCLEOTIDE SEQUENCE</scope>
    <source>
        <strain evidence="2">CCMP2058</strain>
    </source>
</reference>
<accession>A0A6T6Z7A7</accession>
<protein>
    <submittedName>
        <fullName evidence="2">Uncharacterized protein</fullName>
    </submittedName>
</protein>
<evidence type="ECO:0000313" key="2">
    <source>
        <dbReference type="EMBL" id="CAD8464528.1"/>
    </source>
</evidence>
<name>A0A6T6Z7A7_9EUKA</name>
<feature type="region of interest" description="Disordered" evidence="1">
    <location>
        <begin position="227"/>
        <end position="258"/>
    </location>
</feature>
<organism evidence="2">
    <name type="scientific">Amorphochlora amoebiformis</name>
    <dbReference type="NCBI Taxonomy" id="1561963"/>
    <lineage>
        <taxon>Eukaryota</taxon>
        <taxon>Sar</taxon>
        <taxon>Rhizaria</taxon>
        <taxon>Cercozoa</taxon>
        <taxon>Chlorarachniophyceae</taxon>
        <taxon>Amorphochlora</taxon>
    </lineage>
</organism>
<gene>
    <name evidence="2" type="ORF">LAMO00422_LOCUS23494</name>
</gene>
<proteinExistence type="predicted"/>
<sequence length="258" mass="28452">MITQSLLFRLDVGGSRGAGHLPPMALGNLRDRACTWVVCFVTVLVIASIFVKKTEWSEISLRRPLSPLLSQNRLRVYGGAGEFRANRGKKLNVLVCAKRQGDALGVRALTSMGDILELKAGDWVQYQSNTYDKWLMAKILDLNHDGSVKLDIKDNADLSRVRALIQVSPGDHVQYDSPTFGEWMDAHVKEVLPNGLVSLDIRDDADPSRIFVPLDVHPSMIRQKVEPGQLKGGGYINTPEDSATDLDGIDVAEPMDSD</sequence>
<dbReference type="EMBL" id="HBEM01034379">
    <property type="protein sequence ID" value="CAD8464528.1"/>
    <property type="molecule type" value="Transcribed_RNA"/>
</dbReference>
<feature type="compositionally biased region" description="Acidic residues" evidence="1">
    <location>
        <begin position="242"/>
        <end position="258"/>
    </location>
</feature>
<dbReference type="AlphaFoldDB" id="A0A6T6Z7A7"/>